<keyword evidence="2 5" id="KW-0378">Hydrolase</keyword>
<evidence type="ECO:0000256" key="3">
    <source>
        <dbReference type="SAM" id="SignalP"/>
    </source>
</evidence>
<dbReference type="PANTHER" id="PTHR11113">
    <property type="entry name" value="N-ACETYLGLUCOSAMINE-6-PHOSPHATE DEACETYLASE"/>
    <property type="match status" value="1"/>
</dbReference>
<dbReference type="InterPro" id="IPR023100">
    <property type="entry name" value="D-aminoacylase_insert_dom_sf"/>
</dbReference>
<dbReference type="SUPFAM" id="SSF51338">
    <property type="entry name" value="Composite domain of metallo-dependent hydrolases"/>
    <property type="match status" value="1"/>
</dbReference>
<comment type="similarity">
    <text evidence="1">Belongs to the metallo-dependent hydrolases superfamily. NagA family.</text>
</comment>
<dbReference type="CDD" id="cd01297">
    <property type="entry name" value="D-aminoacylase"/>
    <property type="match status" value="1"/>
</dbReference>
<organism evidence="5 6">
    <name type="scientific">Congregibacter brevis</name>
    <dbReference type="NCBI Taxonomy" id="3081201"/>
    <lineage>
        <taxon>Bacteria</taxon>
        <taxon>Pseudomonadati</taxon>
        <taxon>Pseudomonadota</taxon>
        <taxon>Gammaproteobacteria</taxon>
        <taxon>Cellvibrionales</taxon>
        <taxon>Halieaceae</taxon>
        <taxon>Congregibacter</taxon>
    </lineage>
</organism>
<dbReference type="RefSeq" id="WP_407326589.1">
    <property type="nucleotide sequence ID" value="NZ_CP136865.1"/>
</dbReference>
<keyword evidence="3" id="KW-0732">Signal</keyword>
<name>A0ABZ0IA11_9GAMM</name>
<dbReference type="Proteomes" id="UP001626549">
    <property type="component" value="Chromosome"/>
</dbReference>
<sequence length="563" mass="60505">MSRSLVQLAMVCIASVMSWISQASEYDVIVRNGTIYDGSGGAAYEADIGVEGDRIAFIGELDGQSAGIEINAEGRAVAPGFFNLLSHAHTSLIDDGRAMSDVLQGVTFEVLSEVSLAPLTNRSRAQFAQSRNLSLEELPWSSVDEYLEYVEASGVSVNFATFVSAATVRVNVLGSDDVAPTPEQLVAMQAQVGSAMTDGALGLTSALIYAPGTFADTAELIALSEVAARHNGIYTAHMRSEGNMLLEAIEETFRIGREAGVPVKIHHLKAGGTPNWPKMEEAISRINAYAAGGGEVTADMYTYTAGATGLDAAMPTWVQAGGYEQWAERLRDPEVRERVKREMAQNAKDWENLGYFAGPEGMLLIGFRNPELQKYQGKTVAEVAKSLGQDPRDTIIDLVIADGSRVDTVYFLMNEDNLKAQIRQPWMMFGSDAQAIAAKGDKLSQAAHPRAYGNVARLLGRYVREERVISLEEAVRRLTLLPATTLGIVERGRLAEGFYADLVVFDAEGVADHATFDQPHVYSTGVDHVLVNGVPVVADGEHTGADAGRAVRGPGYLSPGAKN</sequence>
<dbReference type="EMBL" id="CP136865">
    <property type="protein sequence ID" value="WOJ95897.1"/>
    <property type="molecule type" value="Genomic_DNA"/>
</dbReference>
<evidence type="ECO:0000256" key="2">
    <source>
        <dbReference type="ARBA" id="ARBA00022801"/>
    </source>
</evidence>
<dbReference type="Pfam" id="PF07969">
    <property type="entry name" value="Amidohydro_3"/>
    <property type="match status" value="1"/>
</dbReference>
<evidence type="ECO:0000313" key="6">
    <source>
        <dbReference type="Proteomes" id="UP001626549"/>
    </source>
</evidence>
<dbReference type="Gene3D" id="3.20.20.140">
    <property type="entry name" value="Metal-dependent hydrolases"/>
    <property type="match status" value="1"/>
</dbReference>
<dbReference type="EC" id="3.5.1.-" evidence="5"/>
<protein>
    <submittedName>
        <fullName evidence="5">D-aminoacylase</fullName>
        <ecNumber evidence="5">3.5.1.-</ecNumber>
    </submittedName>
</protein>
<dbReference type="SUPFAM" id="SSF51556">
    <property type="entry name" value="Metallo-dependent hydrolases"/>
    <property type="match status" value="1"/>
</dbReference>
<evidence type="ECO:0000256" key="1">
    <source>
        <dbReference type="ARBA" id="ARBA00010716"/>
    </source>
</evidence>
<dbReference type="Gene3D" id="3.30.1490.130">
    <property type="entry name" value="D-aminoacylase. Domain 3"/>
    <property type="match status" value="1"/>
</dbReference>
<dbReference type="PANTHER" id="PTHR11113:SF14">
    <property type="entry name" value="N-ACETYLGLUCOSAMINE-6-PHOSPHATE DEACETYLASE"/>
    <property type="match status" value="1"/>
</dbReference>
<dbReference type="Gene3D" id="2.30.40.10">
    <property type="entry name" value="Urease, subunit C, domain 1"/>
    <property type="match status" value="1"/>
</dbReference>
<dbReference type="InterPro" id="IPR032466">
    <property type="entry name" value="Metal_Hydrolase"/>
</dbReference>
<evidence type="ECO:0000259" key="4">
    <source>
        <dbReference type="Pfam" id="PF07969"/>
    </source>
</evidence>
<keyword evidence="6" id="KW-1185">Reference proteome</keyword>
<proteinExistence type="inferred from homology"/>
<gene>
    <name evidence="5" type="ORF">R0137_11650</name>
</gene>
<dbReference type="InterPro" id="IPR013108">
    <property type="entry name" value="Amidohydro_3"/>
</dbReference>
<dbReference type="GO" id="GO:0016787">
    <property type="term" value="F:hydrolase activity"/>
    <property type="evidence" value="ECO:0007669"/>
    <property type="project" value="UniProtKB-KW"/>
</dbReference>
<evidence type="ECO:0000313" key="5">
    <source>
        <dbReference type="EMBL" id="WOJ95897.1"/>
    </source>
</evidence>
<feature type="chain" id="PRO_5045545067" evidence="3">
    <location>
        <begin position="24"/>
        <end position="563"/>
    </location>
</feature>
<reference evidence="5 6" key="1">
    <citation type="submission" date="2023-10" db="EMBL/GenBank/DDBJ databases">
        <title>Two novel species belonging to the OM43/NOR5 clade.</title>
        <authorList>
            <person name="Park M."/>
        </authorList>
    </citation>
    <scope>NUCLEOTIDE SEQUENCE [LARGE SCALE GENOMIC DNA]</scope>
    <source>
        <strain evidence="5 6">IMCC45268</strain>
    </source>
</reference>
<feature type="signal peptide" evidence="3">
    <location>
        <begin position="1"/>
        <end position="23"/>
    </location>
</feature>
<dbReference type="InterPro" id="IPR011059">
    <property type="entry name" value="Metal-dep_hydrolase_composite"/>
</dbReference>
<feature type="domain" description="Amidohydrolase 3" evidence="4">
    <location>
        <begin position="69"/>
        <end position="537"/>
    </location>
</feature>
<accession>A0ABZ0IA11</accession>